<dbReference type="AlphaFoldDB" id="A0A1I0F9M8"/>
<dbReference type="Gene3D" id="3.40.1350.10">
    <property type="match status" value="1"/>
</dbReference>
<dbReference type="InterPro" id="IPR011856">
    <property type="entry name" value="tRNA_endonuc-like_dom_sf"/>
</dbReference>
<keyword evidence="2" id="KW-1185">Reference proteome</keyword>
<evidence type="ECO:0000313" key="1">
    <source>
        <dbReference type="EMBL" id="SET54813.1"/>
    </source>
</evidence>
<name>A0A1I0F9M8_9FIRM</name>
<dbReference type="OrthoDB" id="9865903at2"/>
<evidence type="ECO:0000313" key="2">
    <source>
        <dbReference type="Proteomes" id="UP000199800"/>
    </source>
</evidence>
<dbReference type="Proteomes" id="UP000199800">
    <property type="component" value="Unassembled WGS sequence"/>
</dbReference>
<accession>A0A1I0F9M8</accession>
<gene>
    <name evidence="1" type="ORF">SAMN04487772_1297</name>
</gene>
<protein>
    <submittedName>
        <fullName evidence="1">Uncharacterized protein</fullName>
    </submittedName>
</protein>
<organism evidence="1 2">
    <name type="scientific">[Clostridium] polysaccharolyticum</name>
    <dbReference type="NCBI Taxonomy" id="29364"/>
    <lineage>
        <taxon>Bacteria</taxon>
        <taxon>Bacillati</taxon>
        <taxon>Bacillota</taxon>
        <taxon>Clostridia</taxon>
        <taxon>Lachnospirales</taxon>
        <taxon>Lachnospiraceae</taxon>
    </lineage>
</organism>
<dbReference type="GO" id="GO:0003676">
    <property type="term" value="F:nucleic acid binding"/>
    <property type="evidence" value="ECO:0007669"/>
    <property type="project" value="InterPro"/>
</dbReference>
<reference evidence="1 2" key="1">
    <citation type="submission" date="2016-10" db="EMBL/GenBank/DDBJ databases">
        <authorList>
            <person name="de Groot N.N."/>
        </authorList>
    </citation>
    <scope>NUCLEOTIDE SEQUENCE [LARGE SCALE GENOMIC DNA]</scope>
    <source>
        <strain evidence="1 2">DSM 1801</strain>
    </source>
</reference>
<proteinExistence type="predicted"/>
<dbReference type="EMBL" id="FOHN01000029">
    <property type="protein sequence ID" value="SET54813.1"/>
    <property type="molecule type" value="Genomic_DNA"/>
</dbReference>
<dbReference type="STRING" id="29364.SAMN04487772_1297"/>
<sequence>MKKIQYTNCYKDKSIFSINNFYFYEAETKQPPVPLFHMRILNHFDSELDIHLWIDELHENICFLLESPVELTELIKKYESDNPFRETCLFHDLRTNYIDIINLQNDNIEDNIIFVGYSIQEEYTCFSIKAFSFQGLFDFWSLVNKYCENNEIEIEYKENIKWMQFEKCLLKDTNFSRTDFHSQFLEKTLEHEYSNFFLQAFREIDNNGFLHDSFFDKEVIINNHRTKLRQINQFTKYFSAYWKTEIPTKETSRSVICLYDEILNDENRQKVVYTMKPYLMQYYQLHWFEDFCSSLLKKINTKHFKIEHILTNREFNFFEDPETGQRREIDILLGVSNDKKYRTIAIECKKTISHSEIKKTNDKIKNRIFKAGFNAIDAYIHIGFNNNDVVFDKTINNSSIEYKLDLLQCQESEQVDDAPYYAIAIKSREDFESKLKFIISDIFEQW</sequence>
<dbReference type="RefSeq" id="WP_092478756.1">
    <property type="nucleotide sequence ID" value="NZ_FOHN01000029.1"/>
</dbReference>